<feature type="region of interest" description="Disordered" evidence="1">
    <location>
        <begin position="265"/>
        <end position="370"/>
    </location>
</feature>
<dbReference type="InterPro" id="IPR056221">
    <property type="entry name" value="Tle3_ab_dom"/>
</dbReference>
<feature type="compositionally biased region" description="Basic and acidic residues" evidence="1">
    <location>
        <begin position="314"/>
        <end position="332"/>
    </location>
</feature>
<feature type="compositionally biased region" description="Basic residues" evidence="1">
    <location>
        <begin position="301"/>
        <end position="313"/>
    </location>
</feature>
<name>A0A0S4WF11_RALSL</name>
<sequence>MTDSTADGPRILVGTATGLTLFDHRELICVKQMPQPGIVIFVHGVNSDGEWFTAAEEGLCKGLNQRTARLDDQLAYKDWQFKPVHYIEGLTPDGFLNPKMTARTYVLPDPSYSPAIHFRWGYKANKEELKAFGDKIFLNEQNYWGGGPFANGCTALPDLWHEGLDTRAFGFISLQGMNPTNRPLYRTPPRSYGVLAALRLAKLIESIRKKQADVPITVVCHSQGNMVGITAAFLGDRMPEVKDPWGKRGRCVADAYVLANALQPGREHRHGQLGAARNAGQRGATRTRDLQRAHADAQGFLRHHSQARRLRDGRRRDRRGDGQHAHLRERRQALQRGGRPQGARAQRQDLRSRDAVQLPARSGDFRDHGAGHRLARHERCRGEGDWGRGCVHAARLRLGLHGGPVEWRQASCLRHVERRLALWQGRDVGLLVSALADRKVRAGARAERQ</sequence>
<feature type="domain" description="T6SS Tle3 phospholipase effector alpha/beta" evidence="2">
    <location>
        <begin position="36"/>
        <end position="261"/>
    </location>
</feature>
<protein>
    <recommendedName>
        <fullName evidence="2">T6SS Tle3 phospholipase effector alpha/beta domain-containing protein</fullName>
    </recommendedName>
</protein>
<accession>A0A0S4WF11</accession>
<evidence type="ECO:0000313" key="3">
    <source>
        <dbReference type="EMBL" id="CUV45404.1"/>
    </source>
</evidence>
<evidence type="ECO:0000256" key="1">
    <source>
        <dbReference type="SAM" id="MobiDB-lite"/>
    </source>
</evidence>
<gene>
    <name evidence="3" type="ORF">TO10_v1_330032</name>
</gene>
<evidence type="ECO:0000259" key="2">
    <source>
        <dbReference type="Pfam" id="PF24322"/>
    </source>
</evidence>
<dbReference type="Pfam" id="PF24322">
    <property type="entry name" value="Tle3"/>
    <property type="match status" value="1"/>
</dbReference>
<dbReference type="InterPro" id="IPR029058">
    <property type="entry name" value="AB_hydrolase_fold"/>
</dbReference>
<dbReference type="EMBL" id="LN899827">
    <property type="protein sequence ID" value="CUV45404.1"/>
    <property type="molecule type" value="Genomic_DNA"/>
</dbReference>
<organism evidence="3">
    <name type="scientific">Ralstonia solanacearum</name>
    <name type="common">Pseudomonas solanacearum</name>
    <dbReference type="NCBI Taxonomy" id="305"/>
    <lineage>
        <taxon>Bacteria</taxon>
        <taxon>Pseudomonadati</taxon>
        <taxon>Pseudomonadota</taxon>
        <taxon>Betaproteobacteria</taxon>
        <taxon>Burkholderiales</taxon>
        <taxon>Burkholderiaceae</taxon>
        <taxon>Ralstonia</taxon>
        <taxon>Ralstonia solanacearum species complex</taxon>
    </lineage>
</organism>
<proteinExistence type="predicted"/>
<dbReference type="SUPFAM" id="SSF53474">
    <property type="entry name" value="alpha/beta-Hydrolases"/>
    <property type="match status" value="1"/>
</dbReference>
<feature type="compositionally biased region" description="Low complexity" evidence="1">
    <location>
        <begin position="334"/>
        <end position="345"/>
    </location>
</feature>
<reference evidence="3" key="1">
    <citation type="submission" date="2015-10" db="EMBL/GenBank/DDBJ databases">
        <authorList>
            <person name="Gilbert D.G."/>
        </authorList>
    </citation>
    <scope>NUCLEOTIDE SEQUENCE</scope>
    <source>
        <strain evidence="3">Phyl III-seqv23</strain>
    </source>
</reference>
<feature type="compositionally biased region" description="Basic and acidic residues" evidence="1">
    <location>
        <begin position="286"/>
        <end position="295"/>
    </location>
</feature>
<dbReference type="AlphaFoldDB" id="A0A0S4WF11"/>